<evidence type="ECO:0000259" key="8">
    <source>
        <dbReference type="Pfam" id="PF01434"/>
    </source>
</evidence>
<keyword evidence="6" id="KW-0645">Protease</keyword>
<evidence type="ECO:0000256" key="2">
    <source>
        <dbReference type="ARBA" id="ARBA00022723"/>
    </source>
</evidence>
<dbReference type="Gene3D" id="1.20.58.760">
    <property type="entry name" value="Peptidase M41"/>
    <property type="match status" value="1"/>
</dbReference>
<comment type="cofactor">
    <cofactor evidence="1">
        <name>Zn(2+)</name>
        <dbReference type="ChEBI" id="CHEBI:29105"/>
    </cofactor>
</comment>
<proteinExistence type="predicted"/>
<feature type="compositionally biased region" description="Basic and acidic residues" evidence="7">
    <location>
        <begin position="76"/>
        <end position="94"/>
    </location>
</feature>
<dbReference type="PANTHER" id="PTHR43655">
    <property type="entry name" value="ATP-DEPENDENT PROTEASE"/>
    <property type="match status" value="1"/>
</dbReference>
<dbReference type="AlphaFoldDB" id="A0A0F8YA09"/>
<dbReference type="Pfam" id="PF01434">
    <property type="entry name" value="Peptidase_M41"/>
    <property type="match status" value="1"/>
</dbReference>
<dbReference type="GO" id="GO:0006508">
    <property type="term" value="P:proteolysis"/>
    <property type="evidence" value="ECO:0007669"/>
    <property type="project" value="InterPro"/>
</dbReference>
<feature type="compositionally biased region" description="Basic and acidic residues" evidence="7">
    <location>
        <begin position="102"/>
        <end position="118"/>
    </location>
</feature>
<evidence type="ECO:0000256" key="7">
    <source>
        <dbReference type="SAM" id="MobiDB-lite"/>
    </source>
</evidence>
<evidence type="ECO:0000256" key="4">
    <source>
        <dbReference type="ARBA" id="ARBA00022833"/>
    </source>
</evidence>
<evidence type="ECO:0000313" key="9">
    <source>
        <dbReference type="EMBL" id="KKK78262.1"/>
    </source>
</evidence>
<name>A0A0F8YA09_9ZZZZ</name>
<keyword evidence="4" id="KW-0862">Zinc</keyword>
<feature type="non-terminal residue" evidence="9">
    <location>
        <position position="1"/>
    </location>
</feature>
<dbReference type="GO" id="GO:0004222">
    <property type="term" value="F:metalloendopeptidase activity"/>
    <property type="evidence" value="ECO:0007669"/>
    <property type="project" value="InterPro"/>
</dbReference>
<dbReference type="PANTHER" id="PTHR43655:SF2">
    <property type="entry name" value="AFG3 LIKE MATRIX AAA PEPTIDASE SUBUNIT 2, ISOFORM A"/>
    <property type="match status" value="1"/>
</dbReference>
<dbReference type="GO" id="GO:0005524">
    <property type="term" value="F:ATP binding"/>
    <property type="evidence" value="ECO:0007669"/>
    <property type="project" value="UniProtKB-KW"/>
</dbReference>
<feature type="domain" description="Peptidase M41" evidence="8">
    <location>
        <begin position="5"/>
        <end position="72"/>
    </location>
</feature>
<evidence type="ECO:0000256" key="5">
    <source>
        <dbReference type="ARBA" id="ARBA00022840"/>
    </source>
</evidence>
<protein>
    <recommendedName>
        <fullName evidence="8">Peptidase M41 domain-containing protein</fullName>
    </recommendedName>
</protein>
<sequence>GSGNKYLAYQSSQERSYSDETAKLIDKEVKSLLDVAYKAAHKIVEENKDKVELMAKSLIRFETLYSDDVKEIMEGSFNEEEKSKRLKIADDLQKKPPPPPPMEDKPSPKDNGPRPQEA</sequence>
<reference evidence="9" key="1">
    <citation type="journal article" date="2015" name="Nature">
        <title>Complex archaea that bridge the gap between prokaryotes and eukaryotes.</title>
        <authorList>
            <person name="Spang A."/>
            <person name="Saw J.H."/>
            <person name="Jorgensen S.L."/>
            <person name="Zaremba-Niedzwiedzka K."/>
            <person name="Martijn J."/>
            <person name="Lind A.E."/>
            <person name="van Eijk R."/>
            <person name="Schleper C."/>
            <person name="Guy L."/>
            <person name="Ettema T.J."/>
        </authorList>
    </citation>
    <scope>NUCLEOTIDE SEQUENCE</scope>
</reference>
<keyword evidence="2" id="KW-0479">Metal-binding</keyword>
<dbReference type="InterPro" id="IPR050928">
    <property type="entry name" value="ATP-dep_Zn_Metalloprotease"/>
</dbReference>
<feature type="region of interest" description="Disordered" evidence="7">
    <location>
        <begin position="76"/>
        <end position="118"/>
    </location>
</feature>
<evidence type="ECO:0000256" key="1">
    <source>
        <dbReference type="ARBA" id="ARBA00001947"/>
    </source>
</evidence>
<dbReference type="SUPFAM" id="SSF140990">
    <property type="entry name" value="FtsH protease domain-like"/>
    <property type="match status" value="1"/>
</dbReference>
<keyword evidence="6" id="KW-0378">Hydrolase</keyword>
<dbReference type="GO" id="GO:0004176">
    <property type="term" value="F:ATP-dependent peptidase activity"/>
    <property type="evidence" value="ECO:0007669"/>
    <property type="project" value="InterPro"/>
</dbReference>
<dbReference type="GO" id="GO:0046872">
    <property type="term" value="F:metal ion binding"/>
    <property type="evidence" value="ECO:0007669"/>
    <property type="project" value="UniProtKB-KW"/>
</dbReference>
<comment type="caution">
    <text evidence="9">The sequence shown here is derived from an EMBL/GenBank/DDBJ whole genome shotgun (WGS) entry which is preliminary data.</text>
</comment>
<accession>A0A0F8YA09</accession>
<evidence type="ECO:0000256" key="3">
    <source>
        <dbReference type="ARBA" id="ARBA00022741"/>
    </source>
</evidence>
<gene>
    <name evidence="9" type="ORF">LCGC14_2845320</name>
</gene>
<keyword evidence="3" id="KW-0547">Nucleotide-binding</keyword>
<evidence type="ECO:0000256" key="6">
    <source>
        <dbReference type="ARBA" id="ARBA00023049"/>
    </source>
</evidence>
<dbReference type="InterPro" id="IPR000642">
    <property type="entry name" value="Peptidase_M41"/>
</dbReference>
<keyword evidence="5" id="KW-0067">ATP-binding</keyword>
<keyword evidence="6" id="KW-0482">Metalloprotease</keyword>
<dbReference type="InterPro" id="IPR037219">
    <property type="entry name" value="Peptidase_M41-like"/>
</dbReference>
<organism evidence="9">
    <name type="scientific">marine sediment metagenome</name>
    <dbReference type="NCBI Taxonomy" id="412755"/>
    <lineage>
        <taxon>unclassified sequences</taxon>
        <taxon>metagenomes</taxon>
        <taxon>ecological metagenomes</taxon>
    </lineage>
</organism>
<dbReference type="EMBL" id="LAZR01054570">
    <property type="protein sequence ID" value="KKK78262.1"/>
    <property type="molecule type" value="Genomic_DNA"/>
</dbReference>